<dbReference type="InterPro" id="IPR033199">
    <property type="entry name" value="DDAH-like"/>
</dbReference>
<gene>
    <name evidence="3" type="ORF">GCM10022276_07370</name>
</gene>
<evidence type="ECO:0000256" key="1">
    <source>
        <dbReference type="ARBA" id="ARBA00008532"/>
    </source>
</evidence>
<reference evidence="4" key="1">
    <citation type="journal article" date="2019" name="Int. J. Syst. Evol. Microbiol.">
        <title>The Global Catalogue of Microorganisms (GCM) 10K type strain sequencing project: providing services to taxonomists for standard genome sequencing and annotation.</title>
        <authorList>
            <consortium name="The Broad Institute Genomics Platform"/>
            <consortium name="The Broad Institute Genome Sequencing Center for Infectious Disease"/>
            <person name="Wu L."/>
            <person name="Ma J."/>
        </authorList>
    </citation>
    <scope>NUCLEOTIDE SEQUENCE [LARGE SCALE GENOMIC DNA]</scope>
    <source>
        <strain evidence="4">JCM 17543</strain>
    </source>
</reference>
<evidence type="ECO:0000313" key="4">
    <source>
        <dbReference type="Proteomes" id="UP001500827"/>
    </source>
</evidence>
<keyword evidence="2 3" id="KW-0378">Hydrolase</keyword>
<dbReference type="PANTHER" id="PTHR12737:SF9">
    <property type="entry name" value="DIMETHYLARGININASE"/>
    <property type="match status" value="1"/>
</dbReference>
<keyword evidence="4" id="KW-1185">Reference proteome</keyword>
<organism evidence="3 4">
    <name type="scientific">Sphingomonas limnosediminicola</name>
    <dbReference type="NCBI Taxonomy" id="940133"/>
    <lineage>
        <taxon>Bacteria</taxon>
        <taxon>Pseudomonadati</taxon>
        <taxon>Pseudomonadota</taxon>
        <taxon>Alphaproteobacteria</taxon>
        <taxon>Sphingomonadales</taxon>
        <taxon>Sphingomonadaceae</taxon>
        <taxon>Sphingomonas</taxon>
    </lineage>
</organism>
<dbReference type="EMBL" id="BAABBM010000001">
    <property type="protein sequence ID" value="GAA3890790.1"/>
    <property type="molecule type" value="Genomic_DNA"/>
</dbReference>
<evidence type="ECO:0000256" key="2">
    <source>
        <dbReference type="ARBA" id="ARBA00022801"/>
    </source>
</evidence>
<dbReference type="RefSeq" id="WP_344698340.1">
    <property type="nucleotide sequence ID" value="NZ_BAABBM010000001.1"/>
</dbReference>
<proteinExistence type="inferred from homology"/>
<accession>A0ABP7L146</accession>
<dbReference type="Gene3D" id="3.75.10.10">
    <property type="entry name" value="L-arginine/glycine Amidinotransferase, Chain A"/>
    <property type="match status" value="1"/>
</dbReference>
<evidence type="ECO:0000313" key="3">
    <source>
        <dbReference type="EMBL" id="GAA3890790.1"/>
    </source>
</evidence>
<dbReference type="Proteomes" id="UP001500827">
    <property type="component" value="Unassembled WGS sequence"/>
</dbReference>
<dbReference type="PANTHER" id="PTHR12737">
    <property type="entry name" value="DIMETHYLARGININE DIMETHYLAMINOHYDROLASE"/>
    <property type="match status" value="1"/>
</dbReference>
<protein>
    <submittedName>
        <fullName evidence="3">Hydrolase</fullName>
    </submittedName>
</protein>
<comment type="caution">
    <text evidence="3">The sequence shown here is derived from an EMBL/GenBank/DDBJ whole genome shotgun (WGS) entry which is preliminary data.</text>
</comment>
<dbReference type="SUPFAM" id="SSF55909">
    <property type="entry name" value="Pentein"/>
    <property type="match status" value="1"/>
</dbReference>
<sequence>MPRAFTRAVSPRLADCQLTHQQRVPIDVAKAAQQHAAYEQALKEANFEILRLPELANDPDAVFVEDTALILGEHAIITRPGAPSRADEVDSTAQGLAGHFQVHRIKSGFVDGGDVLRIGRKLYVGLSTRTDEEGITALRETAAPLGYEVVEARLRDCLHLKTGATFAGCDASGTPVLLYSERSIDPAQFEGVEPFATDDTEPAAANCVLANDRLILPAGNPRTAERLRARGFNAVEVDVSELQKAEAGVTCMSLIDDRP</sequence>
<comment type="similarity">
    <text evidence="1">Belongs to the DDAH family.</text>
</comment>
<name>A0ABP7L146_9SPHN</name>
<dbReference type="Pfam" id="PF19420">
    <property type="entry name" value="DDAH_eukar"/>
    <property type="match status" value="1"/>
</dbReference>
<dbReference type="GO" id="GO:0016787">
    <property type="term" value="F:hydrolase activity"/>
    <property type="evidence" value="ECO:0007669"/>
    <property type="project" value="UniProtKB-KW"/>
</dbReference>